<dbReference type="EMBL" id="GBXM01040495">
    <property type="protein sequence ID" value="JAH68082.1"/>
    <property type="molecule type" value="Transcribed_RNA"/>
</dbReference>
<organism evidence="1">
    <name type="scientific">Anguilla anguilla</name>
    <name type="common">European freshwater eel</name>
    <name type="synonym">Muraena anguilla</name>
    <dbReference type="NCBI Taxonomy" id="7936"/>
    <lineage>
        <taxon>Eukaryota</taxon>
        <taxon>Metazoa</taxon>
        <taxon>Chordata</taxon>
        <taxon>Craniata</taxon>
        <taxon>Vertebrata</taxon>
        <taxon>Euteleostomi</taxon>
        <taxon>Actinopterygii</taxon>
        <taxon>Neopterygii</taxon>
        <taxon>Teleostei</taxon>
        <taxon>Anguilliformes</taxon>
        <taxon>Anguillidae</taxon>
        <taxon>Anguilla</taxon>
    </lineage>
</organism>
<dbReference type="AlphaFoldDB" id="A0A0E9UQI5"/>
<evidence type="ECO:0000313" key="1">
    <source>
        <dbReference type="EMBL" id="JAH68082.1"/>
    </source>
</evidence>
<reference evidence="1" key="1">
    <citation type="submission" date="2014-11" db="EMBL/GenBank/DDBJ databases">
        <authorList>
            <person name="Amaro Gonzalez C."/>
        </authorList>
    </citation>
    <scope>NUCLEOTIDE SEQUENCE</scope>
</reference>
<accession>A0A0E9UQI5</accession>
<sequence>MGSLAQKNQYCLLSAGTHIMNSTVSRSGDGFTRR</sequence>
<proteinExistence type="predicted"/>
<reference evidence="1" key="2">
    <citation type="journal article" date="2015" name="Fish Shellfish Immunol.">
        <title>Early steps in the European eel (Anguilla anguilla)-Vibrio vulnificus interaction in the gills: Role of the RtxA13 toxin.</title>
        <authorList>
            <person name="Callol A."/>
            <person name="Pajuelo D."/>
            <person name="Ebbesson L."/>
            <person name="Teles M."/>
            <person name="MacKenzie S."/>
            <person name="Amaro C."/>
        </authorList>
    </citation>
    <scope>NUCLEOTIDE SEQUENCE</scope>
</reference>
<name>A0A0E9UQI5_ANGAN</name>
<protein>
    <submittedName>
        <fullName evidence="1">Uncharacterized protein</fullName>
    </submittedName>
</protein>